<evidence type="ECO:0000313" key="3">
    <source>
        <dbReference type="Proteomes" id="UP000019102"/>
    </source>
</evidence>
<evidence type="ECO:0000313" key="2">
    <source>
        <dbReference type="EMBL" id="GAE94583.1"/>
    </source>
</evidence>
<name>W4VP12_9BACI</name>
<organism evidence="2 3">
    <name type="scientific">Gracilibacillus boraciitolerans JCM 21714</name>
    <dbReference type="NCBI Taxonomy" id="1298598"/>
    <lineage>
        <taxon>Bacteria</taxon>
        <taxon>Bacillati</taxon>
        <taxon>Bacillota</taxon>
        <taxon>Bacilli</taxon>
        <taxon>Bacillales</taxon>
        <taxon>Bacillaceae</taxon>
        <taxon>Gracilibacillus</taxon>
    </lineage>
</organism>
<dbReference type="EMBL" id="BAVS01000027">
    <property type="protein sequence ID" value="GAE94583.1"/>
    <property type="molecule type" value="Genomic_DNA"/>
</dbReference>
<accession>W4VP12</accession>
<gene>
    <name evidence="2" type="ORF">JCM21714_3754</name>
</gene>
<dbReference type="AlphaFoldDB" id="W4VP12"/>
<protein>
    <submittedName>
        <fullName evidence="2">Uncharacterized protein</fullName>
    </submittedName>
</protein>
<dbReference type="Gene3D" id="1.20.1330.10">
    <property type="entry name" value="f41 fragment of flagellin, N-terminal domain"/>
    <property type="match status" value="1"/>
</dbReference>
<reference evidence="2 3" key="1">
    <citation type="journal article" date="2014" name="Genome Announc.">
        <title>Draft Genome Sequence of the Boron-Tolerant and Moderately Halotolerant Bacterium Gracilibacillus boraciitolerans JCM 21714T.</title>
        <authorList>
            <person name="Ahmed I."/>
            <person name="Oshima K."/>
            <person name="Suda W."/>
            <person name="Kitamura K."/>
            <person name="Iida T."/>
            <person name="Ohmori Y."/>
            <person name="Fujiwara T."/>
            <person name="Hattori M."/>
            <person name="Ohkuma M."/>
        </authorList>
    </citation>
    <scope>NUCLEOTIDE SEQUENCE [LARGE SCALE GENOMIC DNA]</scope>
    <source>
        <strain evidence="2 3">JCM 21714</strain>
    </source>
</reference>
<keyword evidence="1" id="KW-0175">Coiled coil</keyword>
<proteinExistence type="predicted"/>
<evidence type="ECO:0000256" key="1">
    <source>
        <dbReference type="SAM" id="Coils"/>
    </source>
</evidence>
<sequence>MDDEMRNTERQFLEEEWQRIEDRKLLLGGEMEQKLLQMRELSTESADLKTSYNKRKILNEEFQQLQQELNQLNDFLFVRLH</sequence>
<dbReference type="STRING" id="1298598.JCM21714_3754"/>
<dbReference type="RefSeq" id="WP_035725211.1">
    <property type="nucleotide sequence ID" value="NZ_BAVS01000027.1"/>
</dbReference>
<keyword evidence="3" id="KW-1185">Reference proteome</keyword>
<dbReference type="Proteomes" id="UP000019102">
    <property type="component" value="Unassembled WGS sequence"/>
</dbReference>
<feature type="coiled-coil region" evidence="1">
    <location>
        <begin position="48"/>
        <end position="75"/>
    </location>
</feature>
<comment type="caution">
    <text evidence="2">The sequence shown here is derived from an EMBL/GenBank/DDBJ whole genome shotgun (WGS) entry which is preliminary data.</text>
</comment>